<evidence type="ECO:0000313" key="2">
    <source>
        <dbReference type="Proteomes" id="UP001152178"/>
    </source>
</evidence>
<dbReference type="EMBL" id="JAPFQA010000002">
    <property type="protein sequence ID" value="MCZ8543667.1"/>
    <property type="molecule type" value="Genomic_DNA"/>
</dbReference>
<comment type="caution">
    <text evidence="1">The sequence shown here is derived from an EMBL/GenBank/DDBJ whole genome shotgun (WGS) entry which is preliminary data.</text>
</comment>
<dbReference type="Proteomes" id="UP001152178">
    <property type="component" value="Unassembled WGS sequence"/>
</dbReference>
<sequence>MTAFNSVRFRVKPGLDDEFVELFRSAPRNFAGLRKMALIKSGDGTFFSIGEWDSFQHMTDARPKMIANLDRFRHTLQQQLDGGPTDAVSGEAVFETGVGDKSA</sequence>
<name>A0ABT4QQ29_9HYPH</name>
<keyword evidence="2" id="KW-1185">Reference proteome</keyword>
<dbReference type="SUPFAM" id="SSF54909">
    <property type="entry name" value="Dimeric alpha+beta barrel"/>
    <property type="match status" value="1"/>
</dbReference>
<dbReference type="InterPro" id="IPR011008">
    <property type="entry name" value="Dimeric_a/b-barrel"/>
</dbReference>
<reference evidence="1" key="1">
    <citation type="submission" date="2022-11" db="EMBL/GenBank/DDBJ databases">
        <authorList>
            <person name="Coimbra C."/>
        </authorList>
    </citation>
    <scope>NUCLEOTIDE SEQUENCE</scope>
    <source>
        <strain evidence="1">Jales19</strain>
    </source>
</reference>
<protein>
    <submittedName>
        <fullName evidence="1">Antibiotic biosynthesis monooxygenase</fullName>
    </submittedName>
</protein>
<gene>
    <name evidence="1" type="ORF">OOJ09_05715</name>
</gene>
<evidence type="ECO:0000313" key="1">
    <source>
        <dbReference type="EMBL" id="MCZ8543667.1"/>
    </source>
</evidence>
<accession>A0ABT4QQ29</accession>
<dbReference type="RefSeq" id="WP_269904257.1">
    <property type="nucleotide sequence ID" value="NZ_JAPFQA010000002.1"/>
</dbReference>
<dbReference type="GO" id="GO:0004497">
    <property type="term" value="F:monooxygenase activity"/>
    <property type="evidence" value="ECO:0007669"/>
    <property type="project" value="UniProtKB-KW"/>
</dbReference>
<proteinExistence type="predicted"/>
<keyword evidence="1" id="KW-0560">Oxidoreductase</keyword>
<keyword evidence="1" id="KW-0503">Monooxygenase</keyword>
<organism evidence="1 2">
    <name type="scientific">Mesorhizobium qingshengii</name>
    <dbReference type="NCBI Taxonomy" id="1165689"/>
    <lineage>
        <taxon>Bacteria</taxon>
        <taxon>Pseudomonadati</taxon>
        <taxon>Pseudomonadota</taxon>
        <taxon>Alphaproteobacteria</taxon>
        <taxon>Hyphomicrobiales</taxon>
        <taxon>Phyllobacteriaceae</taxon>
        <taxon>Mesorhizobium</taxon>
    </lineage>
</organism>